<dbReference type="EMBL" id="VSSQ01145845">
    <property type="protein sequence ID" value="MPN64666.1"/>
    <property type="molecule type" value="Genomic_DNA"/>
</dbReference>
<protein>
    <submittedName>
        <fullName evidence="1">Uncharacterized protein</fullName>
    </submittedName>
</protein>
<sequence length="64" mass="7214">MADRIHPRKPFGDPEFWDKNQLLCLVPAKGSHSDPALRMSEGVHILRQVSFETPDAKHGFSNSN</sequence>
<name>A0A645JMQ5_9ZZZZ</name>
<gene>
    <name evidence="1" type="ORF">SDC9_212442</name>
</gene>
<accession>A0A645JMQ5</accession>
<proteinExistence type="predicted"/>
<reference evidence="1" key="1">
    <citation type="submission" date="2019-08" db="EMBL/GenBank/DDBJ databases">
        <authorList>
            <person name="Kucharzyk K."/>
            <person name="Murdoch R.W."/>
            <person name="Higgins S."/>
            <person name="Loffler F."/>
        </authorList>
    </citation>
    <scope>NUCLEOTIDE SEQUENCE</scope>
</reference>
<dbReference type="AlphaFoldDB" id="A0A645JMQ5"/>
<evidence type="ECO:0000313" key="1">
    <source>
        <dbReference type="EMBL" id="MPN64666.1"/>
    </source>
</evidence>
<organism evidence="1">
    <name type="scientific">bioreactor metagenome</name>
    <dbReference type="NCBI Taxonomy" id="1076179"/>
    <lineage>
        <taxon>unclassified sequences</taxon>
        <taxon>metagenomes</taxon>
        <taxon>ecological metagenomes</taxon>
    </lineage>
</organism>
<comment type="caution">
    <text evidence="1">The sequence shown here is derived from an EMBL/GenBank/DDBJ whole genome shotgun (WGS) entry which is preliminary data.</text>
</comment>